<gene>
    <name evidence="1" type="ORF">AK812_SmicGene14137</name>
</gene>
<name>A0A1Q9E691_SYMMI</name>
<dbReference type="EMBL" id="LSRX01000250">
    <property type="protein sequence ID" value="OLQ02930.1"/>
    <property type="molecule type" value="Genomic_DNA"/>
</dbReference>
<protein>
    <submittedName>
        <fullName evidence="1">Uncharacterized protein</fullName>
    </submittedName>
</protein>
<comment type="caution">
    <text evidence="1">The sequence shown here is derived from an EMBL/GenBank/DDBJ whole genome shotgun (WGS) entry which is preliminary data.</text>
</comment>
<evidence type="ECO:0000313" key="1">
    <source>
        <dbReference type="EMBL" id="OLQ02930.1"/>
    </source>
</evidence>
<evidence type="ECO:0000313" key="2">
    <source>
        <dbReference type="Proteomes" id="UP000186817"/>
    </source>
</evidence>
<accession>A0A1Q9E691</accession>
<keyword evidence="2" id="KW-1185">Reference proteome</keyword>
<reference evidence="1 2" key="1">
    <citation type="submission" date="2016-02" db="EMBL/GenBank/DDBJ databases">
        <title>Genome analysis of coral dinoflagellate symbionts highlights evolutionary adaptations to a symbiotic lifestyle.</title>
        <authorList>
            <person name="Aranda M."/>
            <person name="Li Y."/>
            <person name="Liew Y.J."/>
            <person name="Baumgarten S."/>
            <person name="Simakov O."/>
            <person name="Wilson M."/>
            <person name="Piel J."/>
            <person name="Ashoor H."/>
            <person name="Bougouffa S."/>
            <person name="Bajic V.B."/>
            <person name="Ryu T."/>
            <person name="Ravasi T."/>
            <person name="Bayer T."/>
            <person name="Micklem G."/>
            <person name="Kim H."/>
            <person name="Bhak J."/>
            <person name="Lajeunesse T.C."/>
            <person name="Voolstra C.R."/>
        </authorList>
    </citation>
    <scope>NUCLEOTIDE SEQUENCE [LARGE SCALE GENOMIC DNA]</scope>
    <source>
        <strain evidence="1 2">CCMP2467</strain>
    </source>
</reference>
<dbReference type="Proteomes" id="UP000186817">
    <property type="component" value="Unassembled WGS sequence"/>
</dbReference>
<dbReference type="OrthoDB" id="441100at2759"/>
<sequence length="281" mass="29686">MDCVFCSQETEEDEVAGAAAVAVAAAIAEDPGSTDWRGLDIPPELAHQGGDEGRELSVYSAMKDERDDARTRRSYFQVSVSAAMQLLSMTVQPESQGPPPWRINCNAALEMLVDEGIVIGVYFAFLLQVAVVEDGVAGDGFGAEDGNDTGGSLFSSERIFEAAVADVAKVVEDVVEFMLAWARHPPVAFISLDFGFAAGVTASFSSWSGNEGLAASCHVDGCSAYITVALIGSVNLPVVTAACPFGLCCVRPSLWRPAATIVADLSSLRQDSSKMDVREMS</sequence>
<proteinExistence type="predicted"/>
<dbReference type="AlphaFoldDB" id="A0A1Q9E691"/>
<organism evidence="1 2">
    <name type="scientific">Symbiodinium microadriaticum</name>
    <name type="common">Dinoflagellate</name>
    <name type="synonym">Zooxanthella microadriatica</name>
    <dbReference type="NCBI Taxonomy" id="2951"/>
    <lineage>
        <taxon>Eukaryota</taxon>
        <taxon>Sar</taxon>
        <taxon>Alveolata</taxon>
        <taxon>Dinophyceae</taxon>
        <taxon>Suessiales</taxon>
        <taxon>Symbiodiniaceae</taxon>
        <taxon>Symbiodinium</taxon>
    </lineage>
</organism>